<dbReference type="Proteomes" id="UP000652761">
    <property type="component" value="Unassembled WGS sequence"/>
</dbReference>
<evidence type="ECO:0000313" key="3">
    <source>
        <dbReference type="Proteomes" id="UP000652761"/>
    </source>
</evidence>
<sequence>MISLFQRYSRSNVSLDHVNPGQGGHTESASHGDRKLCSPRRENSFPGRRYGCTNIADIVTPLGLFSPHPGKNLP</sequence>
<proteinExistence type="predicted"/>
<name>A0A843WJK2_COLES</name>
<feature type="region of interest" description="Disordered" evidence="1">
    <location>
        <begin position="14"/>
        <end position="46"/>
    </location>
</feature>
<feature type="compositionally biased region" description="Basic and acidic residues" evidence="1">
    <location>
        <begin position="28"/>
        <end position="43"/>
    </location>
</feature>
<organism evidence="2 3">
    <name type="scientific">Colocasia esculenta</name>
    <name type="common">Wild taro</name>
    <name type="synonym">Arum esculentum</name>
    <dbReference type="NCBI Taxonomy" id="4460"/>
    <lineage>
        <taxon>Eukaryota</taxon>
        <taxon>Viridiplantae</taxon>
        <taxon>Streptophyta</taxon>
        <taxon>Embryophyta</taxon>
        <taxon>Tracheophyta</taxon>
        <taxon>Spermatophyta</taxon>
        <taxon>Magnoliopsida</taxon>
        <taxon>Liliopsida</taxon>
        <taxon>Araceae</taxon>
        <taxon>Aroideae</taxon>
        <taxon>Colocasieae</taxon>
        <taxon>Colocasia</taxon>
    </lineage>
</organism>
<evidence type="ECO:0000256" key="1">
    <source>
        <dbReference type="SAM" id="MobiDB-lite"/>
    </source>
</evidence>
<comment type="caution">
    <text evidence="2">The sequence shown here is derived from an EMBL/GenBank/DDBJ whole genome shotgun (WGS) entry which is preliminary data.</text>
</comment>
<reference evidence="2" key="1">
    <citation type="submission" date="2017-07" db="EMBL/GenBank/DDBJ databases">
        <title>Taro Niue Genome Assembly and Annotation.</title>
        <authorList>
            <person name="Atibalentja N."/>
            <person name="Keating K."/>
            <person name="Fields C.J."/>
        </authorList>
    </citation>
    <scope>NUCLEOTIDE SEQUENCE</scope>
    <source>
        <strain evidence="2">Niue_2</strain>
        <tissue evidence="2">Leaf</tissue>
    </source>
</reference>
<accession>A0A843WJK2</accession>
<protein>
    <submittedName>
        <fullName evidence="2">Uncharacterized protein</fullName>
    </submittedName>
</protein>
<dbReference type="AlphaFoldDB" id="A0A843WJK2"/>
<gene>
    <name evidence="2" type="ORF">Taro_040739</name>
</gene>
<evidence type="ECO:0000313" key="2">
    <source>
        <dbReference type="EMBL" id="MQM07886.1"/>
    </source>
</evidence>
<keyword evidence="3" id="KW-1185">Reference proteome</keyword>
<dbReference type="EMBL" id="NMUH01003979">
    <property type="protein sequence ID" value="MQM07886.1"/>
    <property type="molecule type" value="Genomic_DNA"/>
</dbReference>